<dbReference type="InterPro" id="IPR020904">
    <property type="entry name" value="Sc_DH/Rdtase_CS"/>
</dbReference>
<dbReference type="PRINTS" id="PR00081">
    <property type="entry name" value="GDHRDH"/>
</dbReference>
<comment type="similarity">
    <text evidence="5">Belongs to the short-chain dehydrogenases/reductases (SDR) family. 17-beta-HSD 3 subfamily.</text>
</comment>
<dbReference type="SUPFAM" id="SSF51735">
    <property type="entry name" value="NAD(P)-binding Rossmann-fold domains"/>
    <property type="match status" value="1"/>
</dbReference>
<dbReference type="InterPro" id="IPR002347">
    <property type="entry name" value="SDR_fam"/>
</dbReference>
<dbReference type="InterPro" id="IPR052149">
    <property type="entry name" value="17-beta-HSD3-like"/>
</dbReference>
<evidence type="ECO:0000256" key="4">
    <source>
        <dbReference type="ARBA" id="ARBA00023128"/>
    </source>
</evidence>
<dbReference type="Gene3D" id="3.40.50.720">
    <property type="entry name" value="NAD(P)-binding Rossmann-like Domain"/>
    <property type="match status" value="1"/>
</dbReference>
<organism evidence="6 7">
    <name type="scientific">Cordylochernes scorpioides</name>
    <dbReference type="NCBI Taxonomy" id="51811"/>
    <lineage>
        <taxon>Eukaryota</taxon>
        <taxon>Metazoa</taxon>
        <taxon>Ecdysozoa</taxon>
        <taxon>Arthropoda</taxon>
        <taxon>Chelicerata</taxon>
        <taxon>Arachnida</taxon>
        <taxon>Pseudoscorpiones</taxon>
        <taxon>Cheliferoidea</taxon>
        <taxon>Chernetidae</taxon>
        <taxon>Cordylochernes</taxon>
    </lineage>
</organism>
<keyword evidence="3" id="KW-0560">Oxidoreductase</keyword>
<dbReference type="CDD" id="cd05356">
    <property type="entry name" value="17beta-HSD1_like_SDR_c"/>
    <property type="match status" value="1"/>
</dbReference>
<accession>A0ABY6KPE9</accession>
<keyword evidence="2" id="KW-0521">NADP</keyword>
<dbReference type="Proteomes" id="UP001235939">
    <property type="component" value="Chromosome 08"/>
</dbReference>
<dbReference type="PIRSF" id="PIRSF000126">
    <property type="entry name" value="11-beta-HSD1"/>
    <property type="match status" value="1"/>
</dbReference>
<proteinExistence type="inferred from homology"/>
<name>A0ABY6KPE9_9ARAC</name>
<gene>
    <name evidence="6" type="ORF">LAZ67_8000471</name>
</gene>
<dbReference type="PANTHER" id="PTHR44889:SF1">
    <property type="entry name" value="INACTIVE HYDROXYSTEROID DEHYDROGENASE-LIKE PROTEIN 1"/>
    <property type="match status" value="1"/>
</dbReference>
<evidence type="ECO:0000256" key="2">
    <source>
        <dbReference type="ARBA" id="ARBA00022857"/>
    </source>
</evidence>
<dbReference type="Pfam" id="PF00106">
    <property type="entry name" value="adh_short"/>
    <property type="match status" value="2"/>
</dbReference>
<protein>
    <submittedName>
        <fullName evidence="6">HSDL1</fullName>
    </submittedName>
</protein>
<evidence type="ECO:0000256" key="3">
    <source>
        <dbReference type="ARBA" id="ARBA00023002"/>
    </source>
</evidence>
<sequence>MGSVCGTVVTGATDGIGKAYAKQLAKRGLSIILIARNEDKLRATASEIALDIEVSGTASEVKKHQIIYTRGICILGEEYGVETMTIQADFSQGKDIYPLISQQLKNKEIGILVNNVGTMYESPSKFLRVPQQKLWDLININMASVTMMTYMVLPQMVQSIVHRKRGIVVNVSSISSYYPMPLMACYSASKIYVDWFSQALRQEYSHQGIVVQSLIPSYIATKLVGFSNFLQKPGLIVPGADSFTASAVATLGVSDRTTGYWTHGLQVQTLSPSYLSGQVQIIEISCVVRHFSLNKPR</sequence>
<comment type="subcellular location">
    <subcellularLocation>
        <location evidence="1">Mitochondrion</location>
    </subcellularLocation>
</comment>
<evidence type="ECO:0000256" key="1">
    <source>
        <dbReference type="ARBA" id="ARBA00004173"/>
    </source>
</evidence>
<evidence type="ECO:0000313" key="6">
    <source>
        <dbReference type="EMBL" id="UYV70750.1"/>
    </source>
</evidence>
<dbReference type="InterPro" id="IPR036291">
    <property type="entry name" value="NAD(P)-bd_dom_sf"/>
</dbReference>
<dbReference type="PRINTS" id="PR00080">
    <property type="entry name" value="SDRFAMILY"/>
</dbReference>
<feature type="non-terminal residue" evidence="6">
    <location>
        <position position="297"/>
    </location>
</feature>
<dbReference type="PROSITE" id="PS00061">
    <property type="entry name" value="ADH_SHORT"/>
    <property type="match status" value="1"/>
</dbReference>
<reference evidence="6 7" key="1">
    <citation type="submission" date="2022-01" db="EMBL/GenBank/DDBJ databases">
        <title>A chromosomal length assembly of Cordylochernes scorpioides.</title>
        <authorList>
            <person name="Zeh D."/>
            <person name="Zeh J."/>
        </authorList>
    </citation>
    <scope>NUCLEOTIDE SEQUENCE [LARGE SCALE GENOMIC DNA]</scope>
    <source>
        <strain evidence="6">IN4F17</strain>
        <tissue evidence="6">Whole Body</tissue>
    </source>
</reference>
<dbReference type="PANTHER" id="PTHR44889">
    <property type="entry name" value="INACTIVE HYDROXYSTEROID DEHYDROGENASE-LIKE PROTEIN 1"/>
    <property type="match status" value="1"/>
</dbReference>
<keyword evidence="4" id="KW-0496">Mitochondrion</keyword>
<evidence type="ECO:0000313" key="7">
    <source>
        <dbReference type="Proteomes" id="UP001235939"/>
    </source>
</evidence>
<dbReference type="EMBL" id="CP092870">
    <property type="protein sequence ID" value="UYV70750.1"/>
    <property type="molecule type" value="Genomic_DNA"/>
</dbReference>
<keyword evidence="7" id="KW-1185">Reference proteome</keyword>
<evidence type="ECO:0000256" key="5">
    <source>
        <dbReference type="ARBA" id="ARBA00038261"/>
    </source>
</evidence>